<evidence type="ECO:0008006" key="3">
    <source>
        <dbReference type="Google" id="ProtNLM"/>
    </source>
</evidence>
<dbReference type="PANTHER" id="PTHR34387">
    <property type="entry name" value="SLR1258 PROTEIN"/>
    <property type="match status" value="1"/>
</dbReference>
<evidence type="ECO:0000313" key="2">
    <source>
        <dbReference type="Proteomes" id="UP000523087"/>
    </source>
</evidence>
<dbReference type="GO" id="GO:0006974">
    <property type="term" value="P:DNA damage response"/>
    <property type="evidence" value="ECO:0007669"/>
    <property type="project" value="TreeGrafter"/>
</dbReference>
<keyword evidence="2" id="KW-1185">Reference proteome</keyword>
<sequence length="224" mass="24706">MQDWHMHHYLPTQRGKHSPQTITVTGQGTVTVKPDTVIITLGIRTEHTNVREALSENAQRAGVMIQALKAIGVHEEDIDTASFSIYPKYNYTNGISVLVSYEVEHIFDITVRDTKTVGNIYETAVANGANIARHIQFKLANEQPYYQQALAIAVKNAKEKAFVIAHTLGLPLHDIPIQIKEESLAPTLSPSLPSTVVLAEQQTAPPIQTQDIIISAVAQAIFTY</sequence>
<dbReference type="InterPro" id="IPR052022">
    <property type="entry name" value="26kDa_periplasmic_antigen"/>
</dbReference>
<comment type="caution">
    <text evidence="1">The sequence shown here is derived from an EMBL/GenBank/DDBJ whole genome shotgun (WGS) entry which is preliminary data.</text>
</comment>
<accession>A0A7V9Z709</accession>
<protein>
    <recommendedName>
        <fullName evidence="3">SIMPL domain-containing protein</fullName>
    </recommendedName>
</protein>
<evidence type="ECO:0000313" key="1">
    <source>
        <dbReference type="EMBL" id="MBA2875194.1"/>
    </source>
</evidence>
<dbReference type="InterPro" id="IPR007497">
    <property type="entry name" value="SIMPL/DUF541"/>
</dbReference>
<dbReference type="Gene3D" id="3.30.110.170">
    <property type="entry name" value="Protein of unknown function (DUF541), domain 1"/>
    <property type="match status" value="1"/>
</dbReference>
<dbReference type="AlphaFoldDB" id="A0A7V9Z709"/>
<dbReference type="PANTHER" id="PTHR34387:SF1">
    <property type="entry name" value="PERIPLASMIC IMMUNOGENIC PROTEIN"/>
    <property type="match status" value="1"/>
</dbReference>
<gene>
    <name evidence="1" type="ORF">HNR31_001967</name>
</gene>
<dbReference type="EMBL" id="JACDUT010000005">
    <property type="protein sequence ID" value="MBA2875194.1"/>
    <property type="molecule type" value="Genomic_DNA"/>
</dbReference>
<dbReference type="RefSeq" id="WP_181556028.1">
    <property type="nucleotide sequence ID" value="NZ_JACDUT010000005.1"/>
</dbReference>
<organism evidence="1 2">
    <name type="scientific">Thermaerobacillus caldiproteolyticus</name>
    <dbReference type="NCBI Taxonomy" id="247480"/>
    <lineage>
        <taxon>Bacteria</taxon>
        <taxon>Bacillati</taxon>
        <taxon>Bacillota</taxon>
        <taxon>Bacilli</taxon>
        <taxon>Bacillales</taxon>
        <taxon>Anoxybacillaceae</taxon>
        <taxon>Thermaerobacillus</taxon>
    </lineage>
</organism>
<name>A0A7V9Z709_9BACL</name>
<proteinExistence type="predicted"/>
<dbReference type="Proteomes" id="UP000523087">
    <property type="component" value="Unassembled WGS sequence"/>
</dbReference>
<reference evidence="1 2" key="1">
    <citation type="submission" date="2020-07" db="EMBL/GenBank/DDBJ databases">
        <title>Genomic Encyclopedia of Type Strains, Phase IV (KMG-IV): sequencing the most valuable type-strain genomes for metagenomic binning, comparative biology and taxonomic classification.</title>
        <authorList>
            <person name="Goeker M."/>
        </authorList>
    </citation>
    <scope>NUCLEOTIDE SEQUENCE [LARGE SCALE GENOMIC DNA]</scope>
    <source>
        <strain evidence="1 2">DSM 15730</strain>
    </source>
</reference>
<dbReference type="Pfam" id="PF04402">
    <property type="entry name" value="SIMPL"/>
    <property type="match status" value="1"/>
</dbReference>
<dbReference type="Gene3D" id="3.30.70.2970">
    <property type="entry name" value="Protein of unknown function (DUF541), domain 2"/>
    <property type="match status" value="1"/>
</dbReference>